<accession>A0ABV7MKU8</accession>
<name>A0ABV7MKU8_9HYPH</name>
<evidence type="ECO:0000313" key="2">
    <source>
        <dbReference type="Proteomes" id="UP001595648"/>
    </source>
</evidence>
<dbReference type="RefSeq" id="WP_378988335.1">
    <property type="nucleotide sequence ID" value="NZ_JBHRVD010000001.1"/>
</dbReference>
<protein>
    <submittedName>
        <fullName evidence="1">Uncharacterized protein</fullName>
    </submittedName>
</protein>
<keyword evidence="2" id="KW-1185">Reference proteome</keyword>
<reference evidence="2" key="1">
    <citation type="journal article" date="2019" name="Int. J. Syst. Evol. Microbiol.">
        <title>The Global Catalogue of Microorganisms (GCM) 10K type strain sequencing project: providing services to taxonomists for standard genome sequencing and annotation.</title>
        <authorList>
            <consortium name="The Broad Institute Genomics Platform"/>
            <consortium name="The Broad Institute Genome Sequencing Center for Infectious Disease"/>
            <person name="Wu L."/>
            <person name="Ma J."/>
        </authorList>
    </citation>
    <scope>NUCLEOTIDE SEQUENCE [LARGE SCALE GENOMIC DNA]</scope>
    <source>
        <strain evidence="2">ICMP 19515</strain>
    </source>
</reference>
<sequence>MSGAVENHNLLDRGDFQIDAGECKFRLTCLTGIRVRVRSNEGTKLSNFSVKRRHK</sequence>
<proteinExistence type="predicted"/>
<organism evidence="1 2">
    <name type="scientific">Mesorhizobium cantuariense</name>
    <dbReference type="NCBI Taxonomy" id="1300275"/>
    <lineage>
        <taxon>Bacteria</taxon>
        <taxon>Pseudomonadati</taxon>
        <taxon>Pseudomonadota</taxon>
        <taxon>Alphaproteobacteria</taxon>
        <taxon>Hyphomicrobiales</taxon>
        <taxon>Phyllobacteriaceae</taxon>
        <taxon>Mesorhizobium</taxon>
    </lineage>
</organism>
<gene>
    <name evidence="1" type="ORF">ACFOJ9_07270</name>
</gene>
<dbReference type="EMBL" id="JBHRVD010000001">
    <property type="protein sequence ID" value="MFC3321576.1"/>
    <property type="molecule type" value="Genomic_DNA"/>
</dbReference>
<dbReference type="Proteomes" id="UP001595648">
    <property type="component" value="Unassembled WGS sequence"/>
</dbReference>
<comment type="caution">
    <text evidence="1">The sequence shown here is derived from an EMBL/GenBank/DDBJ whole genome shotgun (WGS) entry which is preliminary data.</text>
</comment>
<evidence type="ECO:0000313" key="1">
    <source>
        <dbReference type="EMBL" id="MFC3321576.1"/>
    </source>
</evidence>